<sequence>MSKNLEQQPLKKDLKNRHIQMIAIGGAKGGSLCYTSMGTGACNFISVVLQ</sequence>
<evidence type="ECO:0000313" key="2">
    <source>
        <dbReference type="Proteomes" id="UP001564657"/>
    </source>
</evidence>
<accession>A0ABV4BN36</accession>
<comment type="caution">
    <text evidence="1">The sequence shown here is derived from an EMBL/GenBank/DDBJ whole genome shotgun (WGS) entry which is preliminary data.</text>
</comment>
<reference evidence="1 2" key="1">
    <citation type="submission" date="2024-08" db="EMBL/GenBank/DDBJ databases">
        <title>Clostridium lapicellarii sp. nov., and Clostridium renhuaiense sp. nov., two species isolated from the mud in a fermentation cellar used for producing sauce-flavour Chinese liquors.</title>
        <authorList>
            <person name="Yang F."/>
            <person name="Wang H."/>
            <person name="Chen L.Q."/>
            <person name="Zhou N."/>
            <person name="Lu J.J."/>
            <person name="Pu X.X."/>
            <person name="Wan B."/>
            <person name="Wang L."/>
            <person name="Liu S.J."/>
        </authorList>
    </citation>
    <scope>NUCLEOTIDE SEQUENCE [LARGE SCALE GENOMIC DNA]</scope>
    <source>
        <strain evidence="1 2">MT-5</strain>
    </source>
</reference>
<gene>
    <name evidence="1" type="ORF">AB8U03_08325</name>
</gene>
<dbReference type="Proteomes" id="UP001564657">
    <property type="component" value="Unassembled WGS sequence"/>
</dbReference>
<organism evidence="1 2">
    <name type="scientific">Clostridium moutaii</name>
    <dbReference type="NCBI Taxonomy" id="3240932"/>
    <lineage>
        <taxon>Bacteria</taxon>
        <taxon>Bacillati</taxon>
        <taxon>Bacillota</taxon>
        <taxon>Clostridia</taxon>
        <taxon>Eubacteriales</taxon>
        <taxon>Clostridiaceae</taxon>
        <taxon>Clostridium</taxon>
    </lineage>
</organism>
<keyword evidence="2" id="KW-1185">Reference proteome</keyword>
<protein>
    <submittedName>
        <fullName evidence="1">Uncharacterized protein</fullName>
    </submittedName>
</protein>
<evidence type="ECO:0000313" key="1">
    <source>
        <dbReference type="EMBL" id="MEY8000201.1"/>
    </source>
</evidence>
<proteinExistence type="predicted"/>
<dbReference type="RefSeq" id="WP_369704086.1">
    <property type="nucleotide sequence ID" value="NZ_JBGEWD010000006.1"/>
</dbReference>
<name>A0ABV4BN36_9CLOT</name>
<dbReference type="EMBL" id="JBGEWD010000006">
    <property type="protein sequence ID" value="MEY8000201.1"/>
    <property type="molecule type" value="Genomic_DNA"/>
</dbReference>